<evidence type="ECO:0000313" key="2">
    <source>
        <dbReference type="Proteomes" id="UP000032180"/>
    </source>
</evidence>
<reference evidence="2" key="2">
    <citation type="submission" date="2013-12" db="EMBL/GenBank/DDBJ databases">
        <authorList>
            <person name="Yu Y."/>
            <person name="Lee S."/>
            <person name="de Baynast K."/>
            <person name="Wissotski M."/>
            <person name="Liu L."/>
            <person name="Talag J."/>
            <person name="Goicoechea J."/>
            <person name="Angelova A."/>
            <person name="Jetty R."/>
            <person name="Kudrna D."/>
            <person name="Golser W."/>
            <person name="Rivera L."/>
            <person name="Zhang J."/>
            <person name="Wing R."/>
        </authorList>
    </citation>
    <scope>NUCLEOTIDE SEQUENCE</scope>
</reference>
<proteinExistence type="predicted"/>
<protein>
    <submittedName>
        <fullName evidence="1">Uncharacterized protein</fullName>
    </submittedName>
</protein>
<reference evidence="1 2" key="1">
    <citation type="submission" date="2012-08" db="EMBL/GenBank/DDBJ databases">
        <title>Oryza genome evolution.</title>
        <authorList>
            <person name="Wing R.A."/>
        </authorList>
    </citation>
    <scope>NUCLEOTIDE SEQUENCE</scope>
</reference>
<sequence>MSRSIVSISSPPPEGKLLDQHTGIVIRWDGANKRAMLCIHLPNKSNVPTFRYDVKYGQEILILCRNEKKSLEARRGTILWADGSSSWRNHYIVDCDGGVGGLVVHKDGSSIAMLYGSLAPIISMSTALSCIEMWEQFRCVARPVFKMNLATVELLGVSIREGLSIKHNITDGFIVKHVGEDSDLERLSVRIGDIDNYLQALGWKYLQGMSWKFMTLQAQLGKPLPYP</sequence>
<dbReference type="PANTHER" id="PTHR47389">
    <property type="entry name" value="OS09G0436400 PROTEIN"/>
    <property type="match status" value="1"/>
</dbReference>
<keyword evidence="2" id="KW-1185">Reference proteome</keyword>
<dbReference type="STRING" id="77586.A0A0D9WD26"/>
<dbReference type="Gramene" id="LPERR05G03690.1">
    <property type="protein sequence ID" value="LPERR05G03690.1"/>
    <property type="gene ID" value="LPERR05G03690"/>
</dbReference>
<dbReference type="EnsemblPlants" id="LPERR05G03690.1">
    <property type="protein sequence ID" value="LPERR05G03690.1"/>
    <property type="gene ID" value="LPERR05G03690"/>
</dbReference>
<accession>A0A0D9WD26</accession>
<dbReference type="HOGENOM" id="CLU_012954_2_1_1"/>
<dbReference type="Proteomes" id="UP000032180">
    <property type="component" value="Chromosome 5"/>
</dbReference>
<evidence type="ECO:0000313" key="1">
    <source>
        <dbReference type="EnsemblPlants" id="LPERR05G03690.1"/>
    </source>
</evidence>
<reference evidence="1" key="3">
    <citation type="submission" date="2015-04" db="UniProtKB">
        <authorList>
            <consortium name="EnsemblPlants"/>
        </authorList>
    </citation>
    <scope>IDENTIFICATION</scope>
</reference>
<name>A0A0D9WD26_9ORYZ</name>
<dbReference type="PANTHER" id="PTHR47389:SF5">
    <property type="entry name" value="OS09G0436700 PROTEIN"/>
    <property type="match status" value="1"/>
</dbReference>
<dbReference type="AlphaFoldDB" id="A0A0D9WD26"/>
<organism evidence="1 2">
    <name type="scientific">Leersia perrieri</name>
    <dbReference type="NCBI Taxonomy" id="77586"/>
    <lineage>
        <taxon>Eukaryota</taxon>
        <taxon>Viridiplantae</taxon>
        <taxon>Streptophyta</taxon>
        <taxon>Embryophyta</taxon>
        <taxon>Tracheophyta</taxon>
        <taxon>Spermatophyta</taxon>
        <taxon>Magnoliopsida</taxon>
        <taxon>Liliopsida</taxon>
        <taxon>Poales</taxon>
        <taxon>Poaceae</taxon>
        <taxon>BOP clade</taxon>
        <taxon>Oryzoideae</taxon>
        <taxon>Oryzeae</taxon>
        <taxon>Oryzinae</taxon>
        <taxon>Leersia</taxon>
    </lineage>
</organism>